<dbReference type="KEGG" id="sth:STH2991"/>
<dbReference type="STRING" id="292459.STH2991"/>
<keyword evidence="15" id="KW-1185">Reference proteome</keyword>
<evidence type="ECO:0000256" key="1">
    <source>
        <dbReference type="ARBA" id="ARBA00006257"/>
    </source>
</evidence>
<dbReference type="PRINTS" id="PR00951">
    <property type="entry name" value="FLGBIOSNFLIP"/>
</dbReference>
<evidence type="ECO:0000256" key="5">
    <source>
        <dbReference type="ARBA" id="ARBA00022692"/>
    </source>
</evidence>
<dbReference type="EMBL" id="AP006840">
    <property type="protein sequence ID" value="BAD41974.1"/>
    <property type="molecule type" value="Genomic_DNA"/>
</dbReference>
<evidence type="ECO:0000256" key="4">
    <source>
        <dbReference type="ARBA" id="ARBA00022475"/>
    </source>
</evidence>
<dbReference type="InterPro" id="IPR005837">
    <property type="entry name" value="FliP"/>
</dbReference>
<dbReference type="PANTHER" id="PTHR30587:SF0">
    <property type="entry name" value="FLAGELLAR BIOSYNTHETIC PROTEIN FLIP"/>
    <property type="match status" value="1"/>
</dbReference>
<dbReference type="PRINTS" id="PR01302">
    <property type="entry name" value="TYPE3IMPPROT"/>
</dbReference>
<keyword evidence="5 12" id="KW-0812">Transmembrane</keyword>
<dbReference type="GO" id="GO:0044781">
    <property type="term" value="P:bacterial-type flagellum organization"/>
    <property type="evidence" value="ECO:0007669"/>
    <property type="project" value="UniProtKB-UniRule"/>
</dbReference>
<reference evidence="14 15" key="1">
    <citation type="journal article" date="2004" name="Nucleic Acids Res.">
        <title>Genome sequence of Symbiobacterium thermophilum, an uncultivable bacterium that depends on microbial commensalism.</title>
        <authorList>
            <person name="Ueda K."/>
            <person name="Yamashita A."/>
            <person name="Ishikawa J."/>
            <person name="Shimada M."/>
            <person name="Watsuji T."/>
            <person name="Morimura K."/>
            <person name="Ikeda H."/>
            <person name="Hattori M."/>
            <person name="Beppu T."/>
        </authorList>
    </citation>
    <scope>NUCLEOTIDE SEQUENCE [LARGE SCALE GENOMIC DNA]</scope>
    <source>
        <strain evidence="15">T / IAM 14863</strain>
    </source>
</reference>
<proteinExistence type="inferred from homology"/>
<dbReference type="GO" id="GO:0009306">
    <property type="term" value="P:protein secretion"/>
    <property type="evidence" value="ECO:0007669"/>
    <property type="project" value="UniProtKB-UniRule"/>
</dbReference>
<keyword evidence="14" id="KW-0966">Cell projection</keyword>
<keyword evidence="6 12" id="KW-1005">Bacterial flagellum biogenesis</keyword>
<dbReference type="HOGENOM" id="CLU_042028_0_1_9"/>
<organism evidence="14 15">
    <name type="scientific">Symbiobacterium thermophilum (strain DSM 24528 / JCM 14929 / IAM 14863 / T)</name>
    <dbReference type="NCBI Taxonomy" id="292459"/>
    <lineage>
        <taxon>Bacteria</taxon>
        <taxon>Bacillati</taxon>
        <taxon>Bacillota</taxon>
        <taxon>Clostridia</taxon>
        <taxon>Eubacteriales</taxon>
        <taxon>Symbiobacteriaceae</taxon>
        <taxon>Symbiobacterium</taxon>
    </lineage>
</organism>
<feature type="chain" id="PRO_5004269511" description="Flagellar biosynthetic protein FliP" evidence="13">
    <location>
        <begin position="27"/>
        <end position="253"/>
    </location>
</feature>
<feature type="transmembrane region" description="Helical" evidence="12">
    <location>
        <begin position="224"/>
        <end position="243"/>
    </location>
</feature>
<keyword evidence="14" id="KW-0969">Cilium</keyword>
<evidence type="ECO:0000256" key="9">
    <source>
        <dbReference type="ARBA" id="ARBA00023136"/>
    </source>
</evidence>
<dbReference type="Proteomes" id="UP000000417">
    <property type="component" value="Chromosome"/>
</dbReference>
<evidence type="ECO:0000256" key="11">
    <source>
        <dbReference type="ARBA" id="ARBA00023225"/>
    </source>
</evidence>
<dbReference type="RefSeq" id="WP_011197106.1">
    <property type="nucleotide sequence ID" value="NC_006177.1"/>
</dbReference>
<keyword evidence="7 12" id="KW-0653">Protein transport</keyword>
<keyword evidence="10" id="KW-0975">Bacterial flagellum</keyword>
<keyword evidence="11 12" id="KW-1006">Bacterial flagellum protein export</keyword>
<dbReference type="GO" id="GO:0005886">
    <property type="term" value="C:plasma membrane"/>
    <property type="evidence" value="ECO:0007669"/>
    <property type="project" value="UniProtKB-SubCell"/>
</dbReference>
<keyword evidence="4 12" id="KW-1003">Cell membrane</keyword>
<keyword evidence="13" id="KW-0732">Signal</keyword>
<accession>Q67K26</accession>
<evidence type="ECO:0000313" key="14">
    <source>
        <dbReference type="EMBL" id="BAD41974.1"/>
    </source>
</evidence>
<comment type="function">
    <text evidence="12">Plays a role in the flagellum-specific transport system.</text>
</comment>
<feature type="signal peptide" evidence="13">
    <location>
        <begin position="1"/>
        <end position="26"/>
    </location>
</feature>
<keyword evidence="9 12" id="KW-0472">Membrane</keyword>
<comment type="similarity">
    <text evidence="1 12">Belongs to the FliP/MopC/SpaP family.</text>
</comment>
<dbReference type="OrthoDB" id="9805111at2"/>
<evidence type="ECO:0000256" key="7">
    <source>
        <dbReference type="ARBA" id="ARBA00022927"/>
    </source>
</evidence>
<evidence type="ECO:0000256" key="2">
    <source>
        <dbReference type="ARBA" id="ARBA00021714"/>
    </source>
</evidence>
<keyword evidence="3 12" id="KW-0813">Transport</keyword>
<dbReference type="eggNOG" id="COG1338">
    <property type="taxonomic scope" value="Bacteria"/>
</dbReference>
<dbReference type="Pfam" id="PF00813">
    <property type="entry name" value="FliP"/>
    <property type="match status" value="1"/>
</dbReference>
<comment type="subcellular location">
    <subcellularLocation>
        <location evidence="12">Cell membrane</location>
        <topology evidence="12">Multi-pass membrane protein</topology>
    </subcellularLocation>
    <subcellularLocation>
        <location evidence="12">Bacterial flagellum basal body</location>
    </subcellularLocation>
</comment>
<evidence type="ECO:0000256" key="10">
    <source>
        <dbReference type="ARBA" id="ARBA00023143"/>
    </source>
</evidence>
<feature type="transmembrane region" description="Helical" evidence="12">
    <location>
        <begin position="94"/>
        <end position="113"/>
    </location>
</feature>
<protein>
    <recommendedName>
        <fullName evidence="2 12">Flagellar biosynthetic protein FliP</fullName>
    </recommendedName>
</protein>
<dbReference type="GO" id="GO:0009425">
    <property type="term" value="C:bacterial-type flagellum basal body"/>
    <property type="evidence" value="ECO:0007669"/>
    <property type="project" value="UniProtKB-SubCell"/>
</dbReference>
<gene>
    <name evidence="12 14" type="primary">fliP</name>
    <name evidence="14" type="ordered locus">STH2991</name>
</gene>
<dbReference type="AlphaFoldDB" id="Q67K26"/>
<feature type="transmembrane region" description="Helical" evidence="12">
    <location>
        <begin position="50"/>
        <end position="82"/>
    </location>
</feature>
<evidence type="ECO:0000256" key="8">
    <source>
        <dbReference type="ARBA" id="ARBA00022989"/>
    </source>
</evidence>
<evidence type="ECO:0000313" key="15">
    <source>
        <dbReference type="Proteomes" id="UP000000417"/>
    </source>
</evidence>
<dbReference type="InterPro" id="IPR005838">
    <property type="entry name" value="T3SS_IM_P"/>
</dbReference>
<evidence type="ECO:0000256" key="12">
    <source>
        <dbReference type="RuleBase" id="RU362069"/>
    </source>
</evidence>
<feature type="transmembrane region" description="Helical" evidence="12">
    <location>
        <begin position="190"/>
        <end position="212"/>
    </location>
</feature>
<keyword evidence="8 12" id="KW-1133">Transmembrane helix</keyword>
<dbReference type="NCBIfam" id="TIGR01103">
    <property type="entry name" value="fliP"/>
    <property type="match status" value="1"/>
</dbReference>
<dbReference type="PROSITE" id="PS01061">
    <property type="entry name" value="FLIP_2"/>
    <property type="match status" value="1"/>
</dbReference>
<dbReference type="PANTHER" id="PTHR30587">
    <property type="entry name" value="FLAGELLAR BIOSYNTHETIC PROTEIN FLIP"/>
    <property type="match status" value="1"/>
</dbReference>
<dbReference type="NCBIfam" id="NF009438">
    <property type="entry name" value="PRK12797.1"/>
    <property type="match status" value="1"/>
</dbReference>
<evidence type="ECO:0000256" key="13">
    <source>
        <dbReference type="SAM" id="SignalP"/>
    </source>
</evidence>
<keyword evidence="14" id="KW-0282">Flagellum</keyword>
<sequence length="253" mass="27504">MRSARILRPLLLTAALLALAAPAALAQPLEIPTFDFIRPAETPQEGLQTMQLLLLLTVLTLAPAIIILCTSFTRIIVVFGFIRTALGLQQTPPNQVLIGLALFLTAAVMMPTFSEINQTAVQPYLAGEIDQVEAIERGALPLKAFMLRQTREADLGLMLEVSGQPAPEGPEDVSFLTVVPAFALSELKTAFTMGFLIYLPFIIIDLITASLMMSLGMMMVPPTLISLPFKVLLFVLVDGWHLVVESLVRSFTG</sequence>
<evidence type="ECO:0000256" key="3">
    <source>
        <dbReference type="ARBA" id="ARBA00022448"/>
    </source>
</evidence>
<name>Q67K26_SYMTH</name>
<evidence type="ECO:0000256" key="6">
    <source>
        <dbReference type="ARBA" id="ARBA00022795"/>
    </source>
</evidence>